<reference evidence="5" key="1">
    <citation type="journal article" date="2019" name="Sci. Rep.">
        <title>Draft genome of Tanacetum cinerariifolium, the natural source of mosquito coil.</title>
        <authorList>
            <person name="Yamashiro T."/>
            <person name="Shiraishi A."/>
            <person name="Satake H."/>
            <person name="Nakayama K."/>
        </authorList>
    </citation>
    <scope>NUCLEOTIDE SEQUENCE</scope>
</reference>
<evidence type="ECO:0000256" key="2">
    <source>
        <dbReference type="ARBA" id="ARBA00022801"/>
    </source>
</evidence>
<feature type="domain" description="GAG-pre-integrase" evidence="4">
    <location>
        <begin position="1"/>
        <end position="38"/>
    </location>
</feature>
<sequence length="293" mass="32800">HNRLGHPSDQVLSILKDKIPIDSLSDIQPCDVCHKAKQTRKSFPISDHKTKCLGDIVHLDVWGPYKGGLPMNMWTESIMTDVYLINEIPSAVLSRKSPYEMIYKIKPSLSHIKSFGCLGFATVLNNNDKFTASSDGFGRSGASPKLFDSDLPSNPKSYVLRGSNRQHNMPAKFDNYVLNKDVKKAMGSKWIFKVKYKSSGDVKRFKARLVAQWFGQKEGIDYEETFSPVVKLSLLGVCLQLLYLKGSPGTGISFKHESNLNLSAYVDYDWAKCKVTRKSVTGYVVDMGSNLES</sequence>
<feature type="domain" description="Reverse transcriptase Ty1/copia-type" evidence="3">
    <location>
        <begin position="180"/>
        <end position="236"/>
    </location>
</feature>
<evidence type="ECO:0000256" key="1">
    <source>
        <dbReference type="ARBA" id="ARBA00022723"/>
    </source>
</evidence>
<evidence type="ECO:0000313" key="5">
    <source>
        <dbReference type="EMBL" id="GEY84592.1"/>
    </source>
</evidence>
<feature type="non-terminal residue" evidence="5">
    <location>
        <position position="1"/>
    </location>
</feature>
<dbReference type="Pfam" id="PF13976">
    <property type="entry name" value="gag_pre-integrs"/>
    <property type="match status" value="1"/>
</dbReference>
<dbReference type="PANTHER" id="PTHR42648">
    <property type="entry name" value="TRANSPOSASE, PUTATIVE-RELATED"/>
    <property type="match status" value="1"/>
</dbReference>
<dbReference type="InterPro" id="IPR025724">
    <property type="entry name" value="GAG-pre-integrase_dom"/>
</dbReference>
<dbReference type="AlphaFoldDB" id="A0A699HWK3"/>
<dbReference type="GO" id="GO:0016787">
    <property type="term" value="F:hydrolase activity"/>
    <property type="evidence" value="ECO:0007669"/>
    <property type="project" value="UniProtKB-KW"/>
</dbReference>
<dbReference type="InterPro" id="IPR013103">
    <property type="entry name" value="RVT_2"/>
</dbReference>
<dbReference type="InterPro" id="IPR039537">
    <property type="entry name" value="Retrotran_Ty1/copia-like"/>
</dbReference>
<evidence type="ECO:0000259" key="3">
    <source>
        <dbReference type="Pfam" id="PF07727"/>
    </source>
</evidence>
<organism evidence="5">
    <name type="scientific">Tanacetum cinerariifolium</name>
    <name type="common">Dalmatian daisy</name>
    <name type="synonym">Chrysanthemum cinerariifolium</name>
    <dbReference type="NCBI Taxonomy" id="118510"/>
    <lineage>
        <taxon>Eukaryota</taxon>
        <taxon>Viridiplantae</taxon>
        <taxon>Streptophyta</taxon>
        <taxon>Embryophyta</taxon>
        <taxon>Tracheophyta</taxon>
        <taxon>Spermatophyta</taxon>
        <taxon>Magnoliopsida</taxon>
        <taxon>eudicotyledons</taxon>
        <taxon>Gunneridae</taxon>
        <taxon>Pentapetalae</taxon>
        <taxon>asterids</taxon>
        <taxon>campanulids</taxon>
        <taxon>Asterales</taxon>
        <taxon>Asteraceae</taxon>
        <taxon>Asteroideae</taxon>
        <taxon>Anthemideae</taxon>
        <taxon>Anthemidinae</taxon>
        <taxon>Tanacetum</taxon>
    </lineage>
</organism>
<gene>
    <name evidence="5" type="ORF">Tci_456566</name>
</gene>
<dbReference type="PANTHER" id="PTHR42648:SF31">
    <property type="entry name" value="RNA-DIRECTED DNA POLYMERASE"/>
    <property type="match status" value="1"/>
</dbReference>
<comment type="caution">
    <text evidence="5">The sequence shown here is derived from an EMBL/GenBank/DDBJ whole genome shotgun (WGS) entry which is preliminary data.</text>
</comment>
<accession>A0A699HWK3</accession>
<name>A0A699HWK3_TANCI</name>
<evidence type="ECO:0000259" key="4">
    <source>
        <dbReference type="Pfam" id="PF13976"/>
    </source>
</evidence>
<dbReference type="GO" id="GO:0046872">
    <property type="term" value="F:metal ion binding"/>
    <property type="evidence" value="ECO:0007669"/>
    <property type="project" value="UniProtKB-KW"/>
</dbReference>
<proteinExistence type="predicted"/>
<dbReference type="Pfam" id="PF07727">
    <property type="entry name" value="RVT_2"/>
    <property type="match status" value="1"/>
</dbReference>
<keyword evidence="1" id="KW-0479">Metal-binding</keyword>
<keyword evidence="2" id="KW-0378">Hydrolase</keyword>
<protein>
    <submittedName>
        <fullName evidence="5">Ribonuclease H-like domain-containing protein</fullName>
    </submittedName>
</protein>
<dbReference type="EMBL" id="BKCJ010215299">
    <property type="protein sequence ID" value="GEY84592.1"/>
    <property type="molecule type" value="Genomic_DNA"/>
</dbReference>